<dbReference type="PANTHER" id="PTHR11361:SF99">
    <property type="entry name" value="DNA MISMATCH REPAIR PROTEIN"/>
    <property type="match status" value="1"/>
</dbReference>
<dbReference type="Gene3D" id="3.40.50.300">
    <property type="entry name" value="P-loop containing nucleotide triphosphate hydrolases"/>
    <property type="match status" value="1"/>
</dbReference>
<keyword evidence="1" id="KW-0547">Nucleotide-binding</keyword>
<keyword evidence="3" id="KW-0238">DNA-binding</keyword>
<evidence type="ECO:0000256" key="2">
    <source>
        <dbReference type="ARBA" id="ARBA00022840"/>
    </source>
</evidence>
<proteinExistence type="predicted"/>
<dbReference type="InterPro" id="IPR000432">
    <property type="entry name" value="DNA_mismatch_repair_MutS_C"/>
</dbReference>
<dbReference type="SUPFAM" id="SSF52540">
    <property type="entry name" value="P-loop containing nucleoside triphosphate hydrolases"/>
    <property type="match status" value="1"/>
</dbReference>
<dbReference type="InterPro" id="IPR045076">
    <property type="entry name" value="MutS"/>
</dbReference>
<dbReference type="InterPro" id="IPR036187">
    <property type="entry name" value="DNA_mismatch_repair_MutS_sf"/>
</dbReference>
<dbReference type="Pfam" id="PF05192">
    <property type="entry name" value="MutS_III"/>
    <property type="match status" value="1"/>
</dbReference>
<evidence type="ECO:0000256" key="3">
    <source>
        <dbReference type="ARBA" id="ARBA00023125"/>
    </source>
</evidence>
<reference evidence="5" key="1">
    <citation type="submission" date="2022-10" db="EMBL/GenBank/DDBJ databases">
        <title>Chitinophaga sp. nov., isolated from soil.</title>
        <authorList>
            <person name="Jeon C.O."/>
        </authorList>
    </citation>
    <scope>NUCLEOTIDE SEQUENCE</scope>
    <source>
        <strain evidence="5">R8</strain>
    </source>
</reference>
<dbReference type="Gene3D" id="1.10.1420.10">
    <property type="match status" value="1"/>
</dbReference>
<accession>A0ABY6J6G1</accession>
<dbReference type="PANTHER" id="PTHR11361">
    <property type="entry name" value="DNA MISMATCH REPAIR PROTEIN MUTS FAMILY MEMBER"/>
    <property type="match status" value="1"/>
</dbReference>
<evidence type="ECO:0000259" key="4">
    <source>
        <dbReference type="SMART" id="SM00534"/>
    </source>
</evidence>
<dbReference type="InterPro" id="IPR007696">
    <property type="entry name" value="DNA_mismatch_repair_MutS_core"/>
</dbReference>
<dbReference type="EMBL" id="CP107006">
    <property type="protein sequence ID" value="UYQ94192.1"/>
    <property type="molecule type" value="Genomic_DNA"/>
</dbReference>
<protein>
    <submittedName>
        <fullName evidence="5">DNA mismatch repair protein</fullName>
    </submittedName>
</protein>
<sequence>MTFYTDKQTLEDLNLLGKFKSNSVFNIFNKVKTAGGERLLEGFFRQPLTDPAAINARCATFKRYQQMVIQLPFTRAAFDRAEAYLDTTVPANYLLVAASVWRKKALSGITRDQRYEELYNGLLATVTLLAQLSAFCAQVKEDDEDIKLISRLLSDNRLRDLKQVSTLTVTDVIRFDHLLRGKMRREMSVLLATVHKVDVYIAVSDVARERAFGYAEARPVQEHIADIKGLRHPALRDAVANDMHLDAGNNLLFLTGANMAGKSTFMKAYGIAIYLAHMGFPVAAERMVFSVREGLYTSINVPDNLQMGYSHFYAEVQRVKTVASAVSGGAKLIVIFDELFKGTNVKDAYDATLAVAAAFSAYRSCLYIISTHIIEVGEALPKVNTRFAYLPTVMEGAVPRYTYRLAEGITADRHGMMIIEQEGLLALLG</sequence>
<gene>
    <name evidence="5" type="ORF">MKQ68_03685</name>
</gene>
<dbReference type="Proteomes" id="UP001162741">
    <property type="component" value="Chromosome"/>
</dbReference>
<keyword evidence="6" id="KW-1185">Reference proteome</keyword>
<evidence type="ECO:0000313" key="6">
    <source>
        <dbReference type="Proteomes" id="UP001162741"/>
    </source>
</evidence>
<dbReference type="SUPFAM" id="SSF48334">
    <property type="entry name" value="DNA repair protein MutS, domain III"/>
    <property type="match status" value="1"/>
</dbReference>
<keyword evidence="2" id="KW-0067">ATP-binding</keyword>
<name>A0ABY6J6G1_9BACT</name>
<evidence type="ECO:0000256" key="1">
    <source>
        <dbReference type="ARBA" id="ARBA00022741"/>
    </source>
</evidence>
<dbReference type="Pfam" id="PF00488">
    <property type="entry name" value="MutS_V"/>
    <property type="match status" value="1"/>
</dbReference>
<feature type="domain" description="DNA mismatch repair proteins mutS family" evidence="4">
    <location>
        <begin position="249"/>
        <end position="429"/>
    </location>
</feature>
<dbReference type="RefSeq" id="WP_264282132.1">
    <property type="nucleotide sequence ID" value="NZ_CP107006.1"/>
</dbReference>
<evidence type="ECO:0000313" key="5">
    <source>
        <dbReference type="EMBL" id="UYQ94192.1"/>
    </source>
</evidence>
<organism evidence="5 6">
    <name type="scientific">Chitinophaga horti</name>
    <dbReference type="NCBI Taxonomy" id="2920382"/>
    <lineage>
        <taxon>Bacteria</taxon>
        <taxon>Pseudomonadati</taxon>
        <taxon>Bacteroidota</taxon>
        <taxon>Chitinophagia</taxon>
        <taxon>Chitinophagales</taxon>
        <taxon>Chitinophagaceae</taxon>
        <taxon>Chitinophaga</taxon>
    </lineage>
</organism>
<dbReference type="SMART" id="SM00534">
    <property type="entry name" value="MUTSac"/>
    <property type="match status" value="1"/>
</dbReference>
<dbReference type="InterPro" id="IPR027417">
    <property type="entry name" value="P-loop_NTPase"/>
</dbReference>